<feature type="chain" id="PRO_5017998201" evidence="2">
    <location>
        <begin position="19"/>
        <end position="273"/>
    </location>
</feature>
<keyword evidence="1" id="KW-0472">Membrane</keyword>
<evidence type="ECO:0000256" key="2">
    <source>
        <dbReference type="SAM" id="SignalP"/>
    </source>
</evidence>
<dbReference type="Proteomes" id="UP000189705">
    <property type="component" value="Unplaced"/>
</dbReference>
<dbReference type="STRING" id="38654.A0A3Q0HGK2"/>
<dbReference type="AlphaFoldDB" id="A0A3Q0HGK2"/>
<gene>
    <name evidence="4" type="primary">LOC102379063</name>
</gene>
<protein>
    <submittedName>
        <fullName evidence="4">Uroplakin-3b-like isoform X1</fullName>
    </submittedName>
</protein>
<dbReference type="InterPro" id="IPR024831">
    <property type="entry name" value="Uroplakin-3"/>
</dbReference>
<organism evidence="3 4">
    <name type="scientific">Alligator sinensis</name>
    <name type="common">Chinese alligator</name>
    <dbReference type="NCBI Taxonomy" id="38654"/>
    <lineage>
        <taxon>Eukaryota</taxon>
        <taxon>Metazoa</taxon>
        <taxon>Chordata</taxon>
        <taxon>Craniata</taxon>
        <taxon>Vertebrata</taxon>
        <taxon>Euteleostomi</taxon>
        <taxon>Archelosauria</taxon>
        <taxon>Archosauria</taxon>
        <taxon>Crocodylia</taxon>
        <taxon>Alligatoridae</taxon>
        <taxon>Alligatorinae</taxon>
        <taxon>Alligator</taxon>
    </lineage>
</organism>
<evidence type="ECO:0000313" key="3">
    <source>
        <dbReference type="Proteomes" id="UP000189705"/>
    </source>
</evidence>
<dbReference type="PANTHER" id="PTHR15446">
    <property type="entry name" value="UROPLAKIN III"/>
    <property type="match status" value="1"/>
</dbReference>
<dbReference type="RefSeq" id="XP_025070777.1">
    <property type="nucleotide sequence ID" value="XM_025214992.1"/>
</dbReference>
<evidence type="ECO:0000256" key="1">
    <source>
        <dbReference type="SAM" id="Phobius"/>
    </source>
</evidence>
<keyword evidence="3" id="KW-1185">Reference proteome</keyword>
<dbReference type="InParanoid" id="A0A3Q0HGK2"/>
<proteinExistence type="predicted"/>
<dbReference type="GO" id="GO:0016020">
    <property type="term" value="C:membrane"/>
    <property type="evidence" value="ECO:0007669"/>
    <property type="project" value="TreeGrafter"/>
</dbReference>
<feature type="transmembrane region" description="Helical" evidence="1">
    <location>
        <begin position="187"/>
        <end position="214"/>
    </location>
</feature>
<feature type="signal peptide" evidence="2">
    <location>
        <begin position="1"/>
        <end position="18"/>
    </location>
</feature>
<keyword evidence="1" id="KW-1133">Transmembrane helix</keyword>
<evidence type="ECO:0000313" key="4">
    <source>
        <dbReference type="RefSeq" id="XP_025070777.1"/>
    </source>
</evidence>
<accession>A0A3Q0HGK2</accession>
<dbReference type="GeneID" id="102379063"/>
<dbReference type="PANTHER" id="PTHR15446:SF2">
    <property type="entry name" value="UROPLAKIN-3B-LIKE PROTEIN 1-RELATED"/>
    <property type="match status" value="1"/>
</dbReference>
<keyword evidence="2" id="KW-0732">Signal</keyword>
<name>A0A3Q0HGK2_ALLSI</name>
<keyword evidence="1" id="KW-0812">Transmembrane</keyword>
<sequence>MTALRVLLLLLLTDIYTTQKITEKPSLAGPELGGRITTSTFALNQPRCIFDMYTSTTDDIWLVVVLTSEKSKFVNPVPPESLPAYQDFLLNSSYMTLNTARLNYPCLPDSTDITVLRVGSETNCMKDRSRPNCNGPLPVPGPYSVKFLAMDNSQPKAETEWLDDIMLKTAQQSDTIDPQPRRHSASMIVITTILSIFLASLLACFIATLIYVCLTPASSAQQRELSPEESGGSRRGGVKLTHVGIAQRQLSAVSTDSAVPDPQVRIATHCSPC</sequence>
<reference evidence="4" key="1">
    <citation type="submission" date="2025-08" db="UniProtKB">
        <authorList>
            <consortium name="RefSeq"/>
        </authorList>
    </citation>
    <scope>IDENTIFICATION</scope>
</reference>